<comment type="caution">
    <text evidence="1">The sequence shown here is derived from an EMBL/GenBank/DDBJ whole genome shotgun (WGS) entry which is preliminary data.</text>
</comment>
<proteinExistence type="predicted"/>
<evidence type="ECO:0000313" key="2">
    <source>
        <dbReference type="Proteomes" id="UP000309676"/>
    </source>
</evidence>
<keyword evidence="2" id="KW-1185">Reference proteome</keyword>
<dbReference type="RefSeq" id="WP_138193794.1">
    <property type="nucleotide sequence ID" value="NZ_VCIW01000004.1"/>
</dbReference>
<protein>
    <recommendedName>
        <fullName evidence="3">Sugar phosphate isomerase/epimerase</fullName>
    </recommendedName>
</protein>
<dbReference type="AlphaFoldDB" id="A0A5R9GIX1"/>
<reference evidence="1 2" key="1">
    <citation type="submission" date="2019-05" db="EMBL/GenBank/DDBJ databases">
        <authorList>
            <person name="Narsing Rao M.P."/>
            <person name="Li W.J."/>
        </authorList>
    </citation>
    <scope>NUCLEOTIDE SEQUENCE [LARGE SCALE GENOMIC DNA]</scope>
    <source>
        <strain evidence="1 2">SYSU_K30003</strain>
    </source>
</reference>
<accession>A0A5R9GIX1</accession>
<gene>
    <name evidence="1" type="ORF">FE782_09280</name>
</gene>
<evidence type="ECO:0008006" key="3">
    <source>
        <dbReference type="Google" id="ProtNLM"/>
    </source>
</evidence>
<sequence>MVTSIFGWLTDKEIGDALVAPYTAHAQFDRAFVDFTGPELIQKVRLLHQQGYKGCWSLEHRSGTNEYLEVERDLLDLRLAVKRIID</sequence>
<dbReference type="OrthoDB" id="2843715at2"/>
<organism evidence="1 2">
    <name type="scientific">Paenibacillus antri</name>
    <dbReference type="NCBI Taxonomy" id="2582848"/>
    <lineage>
        <taxon>Bacteria</taxon>
        <taxon>Bacillati</taxon>
        <taxon>Bacillota</taxon>
        <taxon>Bacilli</taxon>
        <taxon>Bacillales</taxon>
        <taxon>Paenibacillaceae</taxon>
        <taxon>Paenibacillus</taxon>
    </lineage>
</organism>
<dbReference type="EMBL" id="VCIW01000004">
    <property type="protein sequence ID" value="TLS52803.1"/>
    <property type="molecule type" value="Genomic_DNA"/>
</dbReference>
<dbReference type="Proteomes" id="UP000309676">
    <property type="component" value="Unassembled WGS sequence"/>
</dbReference>
<evidence type="ECO:0000313" key="1">
    <source>
        <dbReference type="EMBL" id="TLS52803.1"/>
    </source>
</evidence>
<name>A0A5R9GIX1_9BACL</name>